<sequence length="773" mass="87069">MAYVVNPRESRPFSFLHPAMGGAQTHPTVTAFLQLDTEQIIIRYCKEHKEVQPEALWKLLTYQPKHFRWAGADLFPGVTAAGRREMVVLEVNSCPSGQKYMPHGTGMDSGYHKLMGETFRDTVSSRCDPSLRNRPLAVVLDKNNLENSGYAAALADITKEPVYVVESYLSQPREQNIRWTDGVMEVRDVEDQWHTVRAAFRYVTQKPWTRIPVGATKTVVFNPIACCLSGGRNKLLAAMAYEDFNQQQGGTGLRIRIPRTFMRVTKAQIPTVVQALHGKAVIKVPYSNFMAYVVYPSQARPFSFLHPVLQGSRLHTTVAEFLQLDKEQVVSRYCATHKDISPDSVREVLSYQPEHFRWAGADLFPCITATGQREMVVLEVNSCPCGQKYMPHGTGMDSGYHKLMGETFRDVIGGKCDETLRDASLALVHDDSVFENGGYKLALADLTQEPVFVVESRIDQPPEEQTMRWTDGVMEVRDGEGQWHAIRAAFRYVTQKPWTRIPLTTKTVLLNPISCCLAGARNKLMAARAYEEFNKHQERSGLCIRTPRTFIGVTKEQLPAVVKTVGGKAVIKNPFSNSGHGIYTVTSQKELDDVMAQDLGYERFVVQSLIGHENWSTSRWHHAGTVPDKDGHRYIFDVRLMVHATPSGFRPTCSFSRRADRPLPDQVDDTAPSWSYLGTNLSLDDSLTAWQADADRQSDVDKLLTVDWEDFDKQGLGLDELVDGFVQTVMATTAIDKMCRSLTRQDGSFDLEKFHKLADDKKILSEIQECVQN</sequence>
<dbReference type="AlphaFoldDB" id="A0A6P5AIP4"/>
<dbReference type="SUPFAM" id="SSF56059">
    <property type="entry name" value="Glutathione synthetase ATP-binding domain-like"/>
    <property type="match status" value="1"/>
</dbReference>
<dbReference type="KEGG" id="bbel:109483265"/>
<proteinExistence type="predicted"/>
<dbReference type="GeneID" id="109483265"/>
<dbReference type="Proteomes" id="UP000515135">
    <property type="component" value="Unplaced"/>
</dbReference>
<dbReference type="OrthoDB" id="10268014at2759"/>
<keyword evidence="1" id="KW-1185">Reference proteome</keyword>
<evidence type="ECO:0000313" key="2">
    <source>
        <dbReference type="RefSeq" id="XP_019641816.1"/>
    </source>
</evidence>
<gene>
    <name evidence="2" type="primary">LOC109483265</name>
</gene>
<accession>A0A6P5AIP4</accession>
<organism evidence="1 2">
    <name type="scientific">Branchiostoma belcheri</name>
    <name type="common">Amphioxus</name>
    <dbReference type="NCBI Taxonomy" id="7741"/>
    <lineage>
        <taxon>Eukaryota</taxon>
        <taxon>Metazoa</taxon>
        <taxon>Chordata</taxon>
        <taxon>Cephalochordata</taxon>
        <taxon>Leptocardii</taxon>
        <taxon>Amphioxiformes</taxon>
        <taxon>Branchiostomatidae</taxon>
        <taxon>Branchiostoma</taxon>
    </lineage>
</organism>
<reference evidence="2" key="1">
    <citation type="submission" date="2025-08" db="UniProtKB">
        <authorList>
            <consortium name="RefSeq"/>
        </authorList>
    </citation>
    <scope>IDENTIFICATION</scope>
    <source>
        <tissue evidence="2">Gonad</tissue>
    </source>
</reference>
<dbReference type="RefSeq" id="XP_019641816.1">
    <property type="nucleotide sequence ID" value="XM_019786257.1"/>
</dbReference>
<protein>
    <submittedName>
        <fullName evidence="2">Uncharacterized protein LOC109483265</fullName>
    </submittedName>
</protein>
<evidence type="ECO:0000313" key="1">
    <source>
        <dbReference type="Proteomes" id="UP000515135"/>
    </source>
</evidence>
<name>A0A6P5AIP4_BRABE</name>